<dbReference type="GO" id="GO:0016757">
    <property type="term" value="F:glycosyltransferase activity"/>
    <property type="evidence" value="ECO:0007669"/>
    <property type="project" value="InterPro"/>
</dbReference>
<feature type="non-terminal residue" evidence="3">
    <location>
        <position position="302"/>
    </location>
</feature>
<dbReference type="PANTHER" id="PTHR45947">
    <property type="entry name" value="SULFOQUINOVOSYL TRANSFERASE SQD2"/>
    <property type="match status" value="1"/>
</dbReference>
<keyword evidence="3" id="KW-0808">Transferase</keyword>
<gene>
    <name evidence="3" type="ORF">UV61_C0001G0115</name>
</gene>
<feature type="domain" description="Glycosyltransferase subfamily 4-like N-terminal" evidence="2">
    <location>
        <begin position="13"/>
        <end position="194"/>
    </location>
</feature>
<dbReference type="EMBL" id="LCFD01000001">
    <property type="protein sequence ID" value="KKS87708.1"/>
    <property type="molecule type" value="Genomic_DNA"/>
</dbReference>
<dbReference type="InterPro" id="IPR028098">
    <property type="entry name" value="Glyco_trans_4-like_N"/>
</dbReference>
<evidence type="ECO:0000259" key="1">
    <source>
        <dbReference type="Pfam" id="PF00534"/>
    </source>
</evidence>
<comment type="caution">
    <text evidence="3">The sequence shown here is derived from an EMBL/GenBank/DDBJ whole genome shotgun (WGS) entry which is preliminary data.</text>
</comment>
<dbReference type="STRING" id="1618446.UV61_C0001G0115"/>
<dbReference type="Gene3D" id="3.40.50.2000">
    <property type="entry name" value="Glycogen Phosphorylase B"/>
    <property type="match status" value="2"/>
</dbReference>
<dbReference type="InterPro" id="IPR050194">
    <property type="entry name" value="Glycosyltransferase_grp1"/>
</dbReference>
<dbReference type="AlphaFoldDB" id="A0A0G1FLD0"/>
<dbReference type="PANTHER" id="PTHR45947:SF3">
    <property type="entry name" value="SULFOQUINOVOSYL TRANSFERASE SQD2"/>
    <property type="match status" value="1"/>
</dbReference>
<dbReference type="Pfam" id="PF13439">
    <property type="entry name" value="Glyco_transf_4"/>
    <property type="match status" value="1"/>
</dbReference>
<dbReference type="Pfam" id="PF00534">
    <property type="entry name" value="Glycos_transf_1"/>
    <property type="match status" value="1"/>
</dbReference>
<evidence type="ECO:0000259" key="2">
    <source>
        <dbReference type="Pfam" id="PF13439"/>
    </source>
</evidence>
<protein>
    <submittedName>
        <fullName evidence="3">Glycosyltransferase</fullName>
    </submittedName>
</protein>
<evidence type="ECO:0000313" key="3">
    <source>
        <dbReference type="EMBL" id="KKS87708.1"/>
    </source>
</evidence>
<name>A0A0G1FLD0_9BACT</name>
<feature type="domain" description="Glycosyl transferase family 1" evidence="1">
    <location>
        <begin position="222"/>
        <end position="302"/>
    </location>
</feature>
<dbReference type="Proteomes" id="UP000034050">
    <property type="component" value="Unassembled WGS sequence"/>
</dbReference>
<dbReference type="InterPro" id="IPR001296">
    <property type="entry name" value="Glyco_trans_1"/>
</dbReference>
<proteinExistence type="predicted"/>
<dbReference type="SUPFAM" id="SSF53756">
    <property type="entry name" value="UDP-Glycosyltransferase/glycogen phosphorylase"/>
    <property type="match status" value="1"/>
</dbReference>
<reference evidence="3 4" key="1">
    <citation type="journal article" date="2015" name="Nature">
        <title>rRNA introns, odd ribosomes, and small enigmatic genomes across a large radiation of phyla.</title>
        <authorList>
            <person name="Brown C.T."/>
            <person name="Hug L.A."/>
            <person name="Thomas B.C."/>
            <person name="Sharon I."/>
            <person name="Castelle C.J."/>
            <person name="Singh A."/>
            <person name="Wilkins M.J."/>
            <person name="Williams K.H."/>
            <person name="Banfield J.F."/>
        </authorList>
    </citation>
    <scope>NUCLEOTIDE SEQUENCE [LARGE SCALE GENOMIC DNA]</scope>
</reference>
<organism evidence="3 4">
    <name type="scientific">Candidatus Gottesmanbacteria bacterium GW2011_GWB1_43_11</name>
    <dbReference type="NCBI Taxonomy" id="1618446"/>
    <lineage>
        <taxon>Bacteria</taxon>
        <taxon>Candidatus Gottesmaniibacteriota</taxon>
    </lineage>
</organism>
<sequence>MKIALVHDYLREYGGAERVVEVLHEMYPEAPLYTAFVDWPSFAKAPEGKVELFKSMDIRTSWVQHNWFVKKYHSPLRFLTPLIWESFDLRGFDVVISSSGWYMCRGVVTRPETLHVSYIHHPPRNLYGYPTGSVAQSPFAKAYGVVINPFLRSYDFATAQRVDELVANSETTRERIKKFYRRESTVIYPPVKIETNSPQPSLTKGGIIPPLGKRGLGGVINKSYYLSVGRLTYAKRVDLAIAACNELKLPLKIVGTGREEGKLRAISGPTIEFLGSVSDEQLAKLYKGAKALIFCALEEDFG</sequence>
<accession>A0A0G1FLD0</accession>
<evidence type="ECO:0000313" key="4">
    <source>
        <dbReference type="Proteomes" id="UP000034050"/>
    </source>
</evidence>